<dbReference type="EMBL" id="MK036891">
    <property type="protein sequence ID" value="QDY98177.1"/>
    <property type="molecule type" value="Genomic_DNA"/>
</dbReference>
<proteinExistence type="predicted"/>
<dbReference type="AlphaFoldDB" id="A0A5B8KS77"/>
<geneLocation type="plasmid" evidence="1">
    <name>p16005813A</name>
</geneLocation>
<reference evidence="1" key="1">
    <citation type="submission" date="2018-10" db="EMBL/GenBank/DDBJ databases">
        <authorList>
            <person name="Zhou D."/>
            <person name="Yin Z."/>
            <person name="Feng J."/>
        </authorList>
    </citation>
    <scope>NUCLEOTIDE SEQUENCE</scope>
    <source>
        <strain evidence="1">16005813</strain>
        <plasmid evidence="1">p16005813A</plasmid>
    </source>
</reference>
<name>A0A5B8KS77_9ENTR</name>
<evidence type="ECO:0000313" key="1">
    <source>
        <dbReference type="EMBL" id="QDY98177.1"/>
    </source>
</evidence>
<protein>
    <submittedName>
        <fullName evidence="1">Uncharacterized protein</fullName>
    </submittedName>
</protein>
<organism evidence="1">
    <name type="scientific">Leclercia adecarboxylata</name>
    <dbReference type="NCBI Taxonomy" id="83655"/>
    <lineage>
        <taxon>Bacteria</taxon>
        <taxon>Pseudomonadati</taxon>
        <taxon>Pseudomonadota</taxon>
        <taxon>Gammaproteobacteria</taxon>
        <taxon>Enterobacterales</taxon>
        <taxon>Enterobacteriaceae</taxon>
        <taxon>Leclercia</taxon>
    </lineage>
</organism>
<sequence>MEQGTSTPVFITLSSPAGWPRRCSSSSRDQSRTLRHAGVLTISDISTEPLLPELSATGNSFLQFIDTGLPGAPESGDA</sequence>
<accession>A0A5B8KS77</accession>
<keyword evidence="1" id="KW-0614">Plasmid</keyword>